<dbReference type="EMBL" id="HG316470">
    <property type="protein sequence ID" value="CDF92001.1"/>
    <property type="molecule type" value="Genomic_DNA"/>
</dbReference>
<dbReference type="SUPFAM" id="SSF56112">
    <property type="entry name" value="Protein kinase-like (PK-like)"/>
    <property type="match status" value="1"/>
</dbReference>
<dbReference type="Gene3D" id="3.30.200.20">
    <property type="entry name" value="Phosphorylase Kinase, domain 1"/>
    <property type="match status" value="1"/>
</dbReference>
<evidence type="ECO:0000313" key="9">
    <source>
        <dbReference type="EMBL" id="CDF92001.1"/>
    </source>
</evidence>
<feature type="domain" description="Protein kinase" evidence="8">
    <location>
        <begin position="77"/>
        <end position="390"/>
    </location>
</feature>
<dbReference type="GO" id="GO:0004674">
    <property type="term" value="F:protein serine/threonine kinase activity"/>
    <property type="evidence" value="ECO:0007669"/>
    <property type="project" value="UniProtKB-EC"/>
</dbReference>
<dbReference type="PANTHER" id="PTHR24348">
    <property type="entry name" value="SERINE/THREONINE-PROTEIN KINASE UNC-51-RELATED"/>
    <property type="match status" value="1"/>
</dbReference>
<feature type="compositionally biased region" description="Polar residues" evidence="7">
    <location>
        <begin position="578"/>
        <end position="598"/>
    </location>
</feature>
<gene>
    <name evidence="9" type="ORF">BN860_00870g</name>
</gene>
<feature type="compositionally biased region" description="Low complexity" evidence="7">
    <location>
        <begin position="529"/>
        <end position="542"/>
    </location>
</feature>
<dbReference type="InterPro" id="IPR008271">
    <property type="entry name" value="Ser/Thr_kinase_AS"/>
</dbReference>
<evidence type="ECO:0000313" key="10">
    <source>
        <dbReference type="Proteomes" id="UP000019375"/>
    </source>
</evidence>
<keyword evidence="2" id="KW-0808">Transferase</keyword>
<evidence type="ECO:0000256" key="5">
    <source>
        <dbReference type="ARBA" id="ARBA00022840"/>
    </source>
</evidence>
<keyword evidence="3 6" id="KW-0547">Nucleotide-binding</keyword>
<keyword evidence="4" id="KW-0418">Kinase</keyword>
<dbReference type="InterPro" id="IPR011009">
    <property type="entry name" value="Kinase-like_dom_sf"/>
</dbReference>
<feature type="binding site" evidence="6">
    <location>
        <position position="108"/>
    </location>
    <ligand>
        <name>ATP</name>
        <dbReference type="ChEBI" id="CHEBI:30616"/>
    </ligand>
</feature>
<accession>A0A8J2TCR0</accession>
<evidence type="ECO:0000256" key="1">
    <source>
        <dbReference type="ARBA" id="ARBA00012513"/>
    </source>
</evidence>
<dbReference type="InterPro" id="IPR017441">
    <property type="entry name" value="Protein_kinase_ATP_BS"/>
</dbReference>
<evidence type="ECO:0000259" key="8">
    <source>
        <dbReference type="PROSITE" id="PS50011"/>
    </source>
</evidence>
<protein>
    <recommendedName>
        <fullName evidence="1">non-specific serine/threonine protein kinase</fullName>
        <ecNumber evidence="1">2.7.11.1</ecNumber>
    </recommendedName>
</protein>
<dbReference type="Pfam" id="PF00069">
    <property type="entry name" value="Pkinase"/>
    <property type="match status" value="1"/>
</dbReference>
<dbReference type="InterPro" id="IPR045269">
    <property type="entry name" value="Atg1-like"/>
</dbReference>
<dbReference type="PROSITE" id="PS00108">
    <property type="entry name" value="PROTEIN_KINASE_ST"/>
    <property type="match status" value="1"/>
</dbReference>
<feature type="compositionally biased region" description="Polar residues" evidence="7">
    <location>
        <begin position="518"/>
        <end position="528"/>
    </location>
</feature>
<evidence type="ECO:0000256" key="4">
    <source>
        <dbReference type="ARBA" id="ARBA00022777"/>
    </source>
</evidence>
<evidence type="ECO:0000256" key="3">
    <source>
        <dbReference type="ARBA" id="ARBA00022741"/>
    </source>
</evidence>
<dbReference type="GO" id="GO:0005524">
    <property type="term" value="F:ATP binding"/>
    <property type="evidence" value="ECO:0007669"/>
    <property type="project" value="UniProtKB-UniRule"/>
</dbReference>
<evidence type="ECO:0000256" key="7">
    <source>
        <dbReference type="SAM" id="MobiDB-lite"/>
    </source>
</evidence>
<dbReference type="GO" id="GO:0005829">
    <property type="term" value="C:cytosol"/>
    <property type="evidence" value="ECO:0007669"/>
    <property type="project" value="TreeGrafter"/>
</dbReference>
<evidence type="ECO:0000256" key="2">
    <source>
        <dbReference type="ARBA" id="ARBA00022679"/>
    </source>
</evidence>
<dbReference type="InterPro" id="IPR000719">
    <property type="entry name" value="Prot_kinase_dom"/>
</dbReference>
<feature type="compositionally biased region" description="Basic residues" evidence="7">
    <location>
        <begin position="422"/>
        <end position="435"/>
    </location>
</feature>
<feature type="compositionally biased region" description="Basic and acidic residues" evidence="7">
    <location>
        <begin position="404"/>
        <end position="415"/>
    </location>
</feature>
<feature type="compositionally biased region" description="Low complexity" evidence="7">
    <location>
        <begin position="29"/>
        <end position="38"/>
    </location>
</feature>
<organism evidence="9 10">
    <name type="scientific">Zygosaccharomyces bailii (strain CLIB 213 / ATCC 58445 / CBS 680 / BCRC 21525 / NBRC 1098 / NCYC 1416 / NRRL Y-2227)</name>
    <dbReference type="NCBI Taxonomy" id="1333698"/>
    <lineage>
        <taxon>Eukaryota</taxon>
        <taxon>Fungi</taxon>
        <taxon>Dikarya</taxon>
        <taxon>Ascomycota</taxon>
        <taxon>Saccharomycotina</taxon>
        <taxon>Saccharomycetes</taxon>
        <taxon>Saccharomycetales</taxon>
        <taxon>Saccharomycetaceae</taxon>
        <taxon>Zygosaccharomyces</taxon>
    </lineage>
</organism>
<keyword evidence="10" id="KW-1185">Reference proteome</keyword>
<dbReference type="EC" id="2.7.11.1" evidence="1"/>
<feature type="region of interest" description="Disordered" evidence="7">
    <location>
        <begin position="392"/>
        <end position="623"/>
    </location>
</feature>
<dbReference type="GO" id="GO:0005776">
    <property type="term" value="C:autophagosome"/>
    <property type="evidence" value="ECO:0007669"/>
    <property type="project" value="TreeGrafter"/>
</dbReference>
<feature type="region of interest" description="Disordered" evidence="7">
    <location>
        <begin position="20"/>
        <end position="39"/>
    </location>
</feature>
<keyword evidence="5 6" id="KW-0067">ATP-binding</keyword>
<dbReference type="GO" id="GO:0000045">
    <property type="term" value="P:autophagosome assembly"/>
    <property type="evidence" value="ECO:0007669"/>
    <property type="project" value="TreeGrafter"/>
</dbReference>
<dbReference type="OrthoDB" id="68483at2759"/>
<dbReference type="GO" id="GO:0000407">
    <property type="term" value="C:phagophore assembly site"/>
    <property type="evidence" value="ECO:0007669"/>
    <property type="project" value="TreeGrafter"/>
</dbReference>
<proteinExistence type="predicted"/>
<feature type="region of interest" description="Disordered" evidence="7">
    <location>
        <begin position="683"/>
        <end position="709"/>
    </location>
</feature>
<dbReference type="Gene3D" id="1.10.510.10">
    <property type="entry name" value="Transferase(Phosphotransferase) domain 1"/>
    <property type="match status" value="1"/>
</dbReference>
<evidence type="ECO:0000256" key="6">
    <source>
        <dbReference type="PROSITE-ProRule" id="PRU10141"/>
    </source>
</evidence>
<feature type="compositionally biased region" description="Low complexity" evidence="7">
    <location>
        <begin position="490"/>
        <end position="500"/>
    </location>
</feature>
<dbReference type="PANTHER" id="PTHR24348:SF22">
    <property type="entry name" value="NON-SPECIFIC SERINE_THREONINE PROTEIN KINASE"/>
    <property type="match status" value="1"/>
</dbReference>
<sequence length="796" mass="89332">MSGPLIPTLVPDWMRSPTVANDGQPTPVSYTSSTSSSSQIKPTYNAMVELHTEAIATAIAPFVANIVTESHRNINGYTLGSSIGYGQFGKVYKARSQNQFFAIKSIAKRPWNNQQYSMNQTMRQIKMWKSRGMAQNMTGDEAVMLMNVQKCRWEIYILSQLRSPYVVQLHECLDSLTSRTIWIVNEWCSLGELEWKRESREQVPRQWSQLLPSCDLQSFAQKALKDLTHGLQYLQSQGCVHRDIKPSNILVDGRQKLLKLSDFGCSILVPDKLPFQDQLLPECFQTELNKIVGTPAFIAPELCQFGNPDGEDVKDGFKLDMWSVGVTLYGLLFNELPFYGESEFDTYDKVIHKSLEYHLNGDPLNDMVVGRMLEKDPQLRIGIQKLSELVIEDESSTKPTKTKQAQDGKQTEKHSGVQKFFAKFRKLKKKDKKPKSQLVDSRTAASVERPSTSSDTNTPPPEEQIPRSEPLSKPSPSPRASPLPQDDEYSGSSFHSSMSSFEEPVQVSDMFKHESIPNHYSTDENIPQSSSGGINDSSMSASESEPRRIDHCGLPQTGDSHSYDRQQSFEFSSHSHQRTPPTKTSLDGTDALSQTSYELRTPPKLPQDQRFESSHSRQPSSLIRETNGDMSLSYSQPSFQISVPELPEDDFYDISSSKEPSFRVNVPSELSEHISVLPKSQYPIQAQHSSSRHRAHNSSSTSSSSPIKIPTPMKALIHVGNSPVRDTNQVDLQDVSPLKDHSGRVGGLAHSRDISNFQSYIVQPDDAAQVPQNSDKRKSVLTEDVIEKYLNYAENV</sequence>
<dbReference type="PROSITE" id="PS00107">
    <property type="entry name" value="PROTEIN_KINASE_ATP"/>
    <property type="match status" value="1"/>
</dbReference>
<reference evidence="10" key="1">
    <citation type="journal article" date="2013" name="Genome Announc.">
        <title>Genome sequence of the food spoilage yeast Zygosaccharomyces bailii CLIB 213(T).</title>
        <authorList>
            <person name="Galeote V."/>
            <person name="Bigey F."/>
            <person name="Devillers H."/>
            <person name="Neuveglise C."/>
            <person name="Dequin S."/>
        </authorList>
    </citation>
    <scope>NUCLEOTIDE SEQUENCE [LARGE SCALE GENOMIC DNA]</scope>
    <source>
        <strain evidence="10">CLIB 213 / ATCC 58445 / CBS 680 / CCRC 21525 / NBRC 1098 / NCYC 1416 / NRRL Y-2227</strain>
    </source>
</reference>
<dbReference type="PROSITE" id="PS50011">
    <property type="entry name" value="PROTEIN_KINASE_DOM"/>
    <property type="match status" value="1"/>
</dbReference>
<dbReference type="Proteomes" id="UP000019375">
    <property type="component" value="Unassembled WGS sequence"/>
</dbReference>
<name>A0A8J2TCR0_ZYGB2</name>
<dbReference type="GO" id="GO:0016020">
    <property type="term" value="C:membrane"/>
    <property type="evidence" value="ECO:0007669"/>
    <property type="project" value="TreeGrafter"/>
</dbReference>
<dbReference type="SMART" id="SM00220">
    <property type="entry name" value="S_TKc"/>
    <property type="match status" value="1"/>
</dbReference>
<dbReference type="AlphaFoldDB" id="A0A8J2TCR0"/>
<dbReference type="GO" id="GO:0010506">
    <property type="term" value="P:regulation of autophagy"/>
    <property type="evidence" value="ECO:0007669"/>
    <property type="project" value="InterPro"/>
</dbReference>